<evidence type="ECO:0000313" key="1">
    <source>
        <dbReference type="EMBL" id="CAE2197131.1"/>
    </source>
</evidence>
<dbReference type="AlphaFoldDB" id="A0A7S4HF02"/>
<gene>
    <name evidence="1" type="ORF">CPOL0286_LOCUS2485</name>
</gene>
<accession>A0A7S4HF02</accession>
<name>A0A7S4HF02_9EUKA</name>
<sequence>MYMYYEYFDLEGPWKLPNGVLQIPLFRGNVWLPASYSRPKPATDECERCAPDHRYHTKAHVPEISEHDRRMVTSATCHRCGSCQLSWTHSAFCNLHSGFCFRRRHPAGAVDDDSLPPKGKAELSR</sequence>
<protein>
    <submittedName>
        <fullName evidence="1">Uncharacterized protein</fullName>
    </submittedName>
</protein>
<reference evidence="1" key="1">
    <citation type="submission" date="2021-01" db="EMBL/GenBank/DDBJ databases">
        <authorList>
            <person name="Corre E."/>
            <person name="Pelletier E."/>
            <person name="Niang G."/>
            <person name="Scheremetjew M."/>
            <person name="Finn R."/>
            <person name="Kale V."/>
            <person name="Holt S."/>
            <person name="Cochrane G."/>
            <person name="Meng A."/>
            <person name="Brown T."/>
            <person name="Cohen L."/>
        </authorList>
    </citation>
    <scope>NUCLEOTIDE SEQUENCE</scope>
    <source>
        <strain evidence="1">UIO037</strain>
    </source>
</reference>
<proteinExistence type="predicted"/>
<dbReference type="EMBL" id="HBKO01005154">
    <property type="protein sequence ID" value="CAE2197131.1"/>
    <property type="molecule type" value="Transcribed_RNA"/>
</dbReference>
<organism evidence="1">
    <name type="scientific">Prymnesium polylepis</name>
    <dbReference type="NCBI Taxonomy" id="72548"/>
    <lineage>
        <taxon>Eukaryota</taxon>
        <taxon>Haptista</taxon>
        <taxon>Haptophyta</taxon>
        <taxon>Prymnesiophyceae</taxon>
        <taxon>Prymnesiales</taxon>
        <taxon>Prymnesiaceae</taxon>
        <taxon>Prymnesium</taxon>
    </lineage>
</organism>